<dbReference type="Gene3D" id="3.40.390.10">
    <property type="entry name" value="Collagenase (Catalytic Domain)"/>
    <property type="match status" value="2"/>
</dbReference>
<reference evidence="4" key="1">
    <citation type="submission" date="2014-07" db="EMBL/GenBank/DDBJ databases">
        <authorList>
            <person name="Martin A.A"/>
            <person name="De Silva N."/>
        </authorList>
    </citation>
    <scope>NUCLEOTIDE SEQUENCE</scope>
</reference>
<dbReference type="PANTHER" id="PTHR11733:SF167">
    <property type="entry name" value="FI17812P1-RELATED"/>
    <property type="match status" value="1"/>
</dbReference>
<dbReference type="InterPro" id="IPR000718">
    <property type="entry name" value="Peptidase_M13"/>
</dbReference>
<evidence type="ECO:0000256" key="1">
    <source>
        <dbReference type="ARBA" id="ARBA00007357"/>
    </source>
</evidence>
<name>A0A0K0FQA0_STRVS</name>
<dbReference type="GO" id="GO:0005886">
    <property type="term" value="C:plasma membrane"/>
    <property type="evidence" value="ECO:0007669"/>
    <property type="project" value="TreeGrafter"/>
</dbReference>
<dbReference type="InterPro" id="IPR024079">
    <property type="entry name" value="MetalloPept_cat_dom_sf"/>
</dbReference>
<dbReference type="InterPro" id="IPR018497">
    <property type="entry name" value="Peptidase_M13_C"/>
</dbReference>
<dbReference type="AlphaFoldDB" id="A0A0K0FQA0"/>
<dbReference type="PROSITE" id="PS51885">
    <property type="entry name" value="NEPRILYSIN"/>
    <property type="match status" value="1"/>
</dbReference>
<reference evidence="5" key="2">
    <citation type="submission" date="2015-08" db="UniProtKB">
        <authorList>
            <consortium name="WormBaseParasite"/>
        </authorList>
    </citation>
    <scope>IDENTIFICATION</scope>
</reference>
<evidence type="ECO:0000256" key="2">
    <source>
        <dbReference type="SAM" id="SignalP"/>
    </source>
</evidence>
<feature type="domain" description="Peptidase M13 C-terminal" evidence="3">
    <location>
        <begin position="269"/>
        <end position="469"/>
    </location>
</feature>
<dbReference type="InterPro" id="IPR042089">
    <property type="entry name" value="Peptidase_M13_dom_2"/>
</dbReference>
<organism evidence="4 5">
    <name type="scientific">Strongyloides venezuelensis</name>
    <name type="common">Threadworm</name>
    <dbReference type="NCBI Taxonomy" id="75913"/>
    <lineage>
        <taxon>Eukaryota</taxon>
        <taxon>Metazoa</taxon>
        <taxon>Ecdysozoa</taxon>
        <taxon>Nematoda</taxon>
        <taxon>Chromadorea</taxon>
        <taxon>Rhabditida</taxon>
        <taxon>Tylenchina</taxon>
        <taxon>Panagrolaimomorpha</taxon>
        <taxon>Strongyloidoidea</taxon>
        <taxon>Strongyloididae</taxon>
        <taxon>Strongyloides</taxon>
    </lineage>
</organism>
<dbReference type="PANTHER" id="PTHR11733">
    <property type="entry name" value="ZINC METALLOPROTEASE FAMILY M13 NEPRILYSIN-RELATED"/>
    <property type="match status" value="1"/>
</dbReference>
<dbReference type="WBParaSite" id="SVE_1158700.1">
    <property type="protein sequence ID" value="SVE_1158700.1"/>
    <property type="gene ID" value="SVE_1158700"/>
</dbReference>
<comment type="similarity">
    <text evidence="1">Belongs to the peptidase M13 family.</text>
</comment>
<sequence length="470" mass="55411">MKFSLVVVNSFLVSTLFVIQGSHSNDVDYKLTQSSKNLKEQVNTYVNPCEDFYHFSCGSWLDKNDEPKPNYGGFGGFNMRQSYWNFTKYVGFGKYNKLSKTLEKLRSMKITCTRKEFRNLECQGKVEEFSSYAFVTYYFHTHVLNQERYWKSLDKVQEMFENIHEEFVKIIVNDDEILDDRSKKNVLRKLKHMKFDRHFLEHVYSIDRVEKCYDLFDYDLQDKPEDILKKLNNYGNNTKAVKGDYPCIDFINKKNFFHLYYSDDIDIDYLSNFNIIAANPTILRDPHFNIDFIDALNYGGMGSLIGNKIGTAFNRQNIHFDADHNITMLLTDESRKKYDDMFKCMERKYNKDKKDKVDEKVTLDDNYADNIGLKIAHKAYMNYLQKNGDYELKVPDFEIFTREQLFFINYGRSYCELGNKLVTYGVIDKSKVKPGQVRVTKTLANYESFAKAFNCKVGSSMNPKDKCKVW</sequence>
<feature type="chain" id="PRO_5005329989" evidence="2">
    <location>
        <begin position="25"/>
        <end position="470"/>
    </location>
</feature>
<dbReference type="Pfam" id="PF01431">
    <property type="entry name" value="Peptidase_M13"/>
    <property type="match status" value="1"/>
</dbReference>
<evidence type="ECO:0000259" key="3">
    <source>
        <dbReference type="Pfam" id="PF01431"/>
    </source>
</evidence>
<dbReference type="SUPFAM" id="SSF55486">
    <property type="entry name" value="Metalloproteases ('zincins'), catalytic domain"/>
    <property type="match status" value="1"/>
</dbReference>
<protein>
    <submittedName>
        <fullName evidence="5">Phosphate-regulating neutral endopeptidase (inferred by orthology to a human protein)</fullName>
    </submittedName>
</protein>
<dbReference type="Proteomes" id="UP000035680">
    <property type="component" value="Unassembled WGS sequence"/>
</dbReference>
<evidence type="ECO:0000313" key="4">
    <source>
        <dbReference type="Proteomes" id="UP000035680"/>
    </source>
</evidence>
<feature type="signal peptide" evidence="2">
    <location>
        <begin position="1"/>
        <end position="24"/>
    </location>
</feature>
<dbReference type="GO" id="GO:0004222">
    <property type="term" value="F:metalloendopeptidase activity"/>
    <property type="evidence" value="ECO:0007669"/>
    <property type="project" value="InterPro"/>
</dbReference>
<keyword evidence="4" id="KW-1185">Reference proteome</keyword>
<proteinExistence type="inferred from homology"/>
<dbReference type="Gene3D" id="1.10.1380.10">
    <property type="entry name" value="Neutral endopeptidase , domain2"/>
    <property type="match status" value="1"/>
</dbReference>
<dbReference type="GO" id="GO:0016485">
    <property type="term" value="P:protein processing"/>
    <property type="evidence" value="ECO:0007669"/>
    <property type="project" value="TreeGrafter"/>
</dbReference>
<accession>A0A0K0FQA0</accession>
<evidence type="ECO:0000313" key="5">
    <source>
        <dbReference type="WBParaSite" id="SVE_1158700.1"/>
    </source>
</evidence>
<keyword evidence="2" id="KW-0732">Signal</keyword>